<dbReference type="Pfam" id="PF08721">
    <property type="entry name" value="Tn7_Tnp_TnsA_C"/>
    <property type="match status" value="1"/>
</dbReference>
<feature type="domain" description="TnsA endonuclease N-terminal" evidence="3">
    <location>
        <begin position="73"/>
        <end position="169"/>
    </location>
</feature>
<dbReference type="Gene3D" id="3.40.1350.10">
    <property type="match status" value="1"/>
</dbReference>
<evidence type="ECO:0000313" key="4">
    <source>
        <dbReference type="EMBL" id="AFZ16717.1"/>
    </source>
</evidence>
<dbReference type="InterPro" id="IPR011856">
    <property type="entry name" value="tRNA_endonuc-like_dom_sf"/>
</dbReference>
<name>K9WB28_9CYAN</name>
<dbReference type="GO" id="GO:0003676">
    <property type="term" value="F:nucleic acid binding"/>
    <property type="evidence" value="ECO:0007669"/>
    <property type="project" value="InterPro"/>
</dbReference>
<evidence type="ECO:0000313" key="5">
    <source>
        <dbReference type="Proteomes" id="UP000010471"/>
    </source>
</evidence>
<accession>K9WB28</accession>
<sequence>MGRGKREWTQATFDRYIKEGRGEGSGKDYKPWHRVQEVPSKGRSSRPPSWKTNREHHLFSDHEKRLFYLLEWSDSVIDIREQFPLLDLELAMSIASEMGMEYPRDKKSNTPYILTTDFMLSVQQNGEIVKIARTVKMTKDLETESVAEKFELERRYYSEKGIDWGIVTEKEIPRLLAENIDWIHSAYWLEATSEMDVAELRSLASILKFRLQESDTTINQVTTALDREMNIESGTSLYLFKHLLARKQIIMDMLDTKISGCPSTKTIKKIIF</sequence>
<dbReference type="SUPFAM" id="SSF52980">
    <property type="entry name" value="Restriction endonuclease-like"/>
    <property type="match status" value="1"/>
</dbReference>
<dbReference type="InterPro" id="IPR011335">
    <property type="entry name" value="Restrct_endonuc-II-like"/>
</dbReference>
<dbReference type="KEGG" id="mic:Mic7113_0809"/>
<evidence type="ECO:0000256" key="1">
    <source>
        <dbReference type="SAM" id="MobiDB-lite"/>
    </source>
</evidence>
<dbReference type="InterPro" id="IPR036388">
    <property type="entry name" value="WH-like_DNA-bd_sf"/>
</dbReference>
<dbReference type="Proteomes" id="UP000010471">
    <property type="component" value="Chromosome"/>
</dbReference>
<keyword evidence="5" id="KW-1185">Reference proteome</keyword>
<reference evidence="4 5" key="1">
    <citation type="submission" date="2012-06" db="EMBL/GenBank/DDBJ databases">
        <title>Finished chromosome of genome of Microcoleus sp. PCC 7113.</title>
        <authorList>
            <consortium name="US DOE Joint Genome Institute"/>
            <person name="Gugger M."/>
            <person name="Coursin T."/>
            <person name="Rippka R."/>
            <person name="Tandeau De Marsac N."/>
            <person name="Huntemann M."/>
            <person name="Wei C.-L."/>
            <person name="Han J."/>
            <person name="Detter J.C."/>
            <person name="Han C."/>
            <person name="Tapia R."/>
            <person name="Chen A."/>
            <person name="Kyrpides N."/>
            <person name="Mavromatis K."/>
            <person name="Markowitz V."/>
            <person name="Szeto E."/>
            <person name="Ivanova N."/>
            <person name="Pagani I."/>
            <person name="Pati A."/>
            <person name="Goodwin L."/>
            <person name="Nordberg H.P."/>
            <person name="Cantor M.N."/>
            <person name="Hua S.X."/>
            <person name="Woyke T."/>
            <person name="Kerfeld C.A."/>
        </authorList>
    </citation>
    <scope>NUCLEOTIDE SEQUENCE [LARGE SCALE GENOMIC DNA]</scope>
    <source>
        <strain evidence="4 5">PCC 7113</strain>
    </source>
</reference>
<organism evidence="4 5">
    <name type="scientific">Allocoleopsis franciscana PCC 7113</name>
    <dbReference type="NCBI Taxonomy" id="1173027"/>
    <lineage>
        <taxon>Bacteria</taxon>
        <taxon>Bacillati</taxon>
        <taxon>Cyanobacteriota</taxon>
        <taxon>Cyanophyceae</taxon>
        <taxon>Coleofasciculales</taxon>
        <taxon>Coleofasciculaceae</taxon>
        <taxon>Allocoleopsis</taxon>
        <taxon>Allocoleopsis franciscana</taxon>
    </lineage>
</organism>
<dbReference type="Gene3D" id="1.10.10.10">
    <property type="entry name" value="Winged helix-like DNA-binding domain superfamily/Winged helix DNA-binding domain"/>
    <property type="match status" value="1"/>
</dbReference>
<dbReference type="InterPro" id="IPR014833">
    <property type="entry name" value="TnsA_N"/>
</dbReference>
<dbReference type="STRING" id="1173027.Mic7113_0809"/>
<dbReference type="PATRIC" id="fig|1173027.3.peg.891"/>
<dbReference type="eggNOG" id="ENOG502Z9E1">
    <property type="taxonomic scope" value="Bacteria"/>
</dbReference>
<keyword evidence="4" id="KW-0540">Nuclease</keyword>
<feature type="compositionally biased region" description="Basic and acidic residues" evidence="1">
    <location>
        <begin position="18"/>
        <end position="36"/>
    </location>
</feature>
<dbReference type="CDD" id="cd22362">
    <property type="entry name" value="TnsA_endonuclease-like"/>
    <property type="match status" value="1"/>
</dbReference>
<dbReference type="GO" id="GO:0004519">
    <property type="term" value="F:endonuclease activity"/>
    <property type="evidence" value="ECO:0007669"/>
    <property type="project" value="UniProtKB-KW"/>
</dbReference>
<gene>
    <name evidence="4" type="ORF">Mic7113_0809</name>
</gene>
<feature type="region of interest" description="Disordered" evidence="1">
    <location>
        <begin position="18"/>
        <end position="54"/>
    </location>
</feature>
<feature type="domain" description="TnsA endonuclease C-terminal" evidence="2">
    <location>
        <begin position="171"/>
        <end position="253"/>
    </location>
</feature>
<dbReference type="HOGENOM" id="CLU_076083_0_1_3"/>
<proteinExistence type="predicted"/>
<dbReference type="EMBL" id="CP003630">
    <property type="protein sequence ID" value="AFZ16717.1"/>
    <property type="molecule type" value="Genomic_DNA"/>
</dbReference>
<keyword evidence="4" id="KW-0255">Endonuclease</keyword>
<keyword evidence="4" id="KW-0378">Hydrolase</keyword>
<evidence type="ECO:0000259" key="2">
    <source>
        <dbReference type="Pfam" id="PF08721"/>
    </source>
</evidence>
<evidence type="ECO:0000259" key="3">
    <source>
        <dbReference type="Pfam" id="PF08722"/>
    </source>
</evidence>
<protein>
    <submittedName>
        <fullName evidence="4">TnsA endonuclease</fullName>
    </submittedName>
</protein>
<dbReference type="AlphaFoldDB" id="K9WB28"/>
<dbReference type="InterPro" id="IPR014832">
    <property type="entry name" value="TnsA_C"/>
</dbReference>
<dbReference type="OrthoDB" id="5291587at2"/>
<dbReference type="Pfam" id="PF08722">
    <property type="entry name" value="Tn7_TnsA-like_N"/>
    <property type="match status" value="1"/>
</dbReference>
<dbReference type="RefSeq" id="WP_015180880.1">
    <property type="nucleotide sequence ID" value="NC_019738.1"/>
</dbReference>